<dbReference type="PANTHER" id="PTHR33877">
    <property type="entry name" value="SLL1193 PROTEIN"/>
    <property type="match status" value="1"/>
</dbReference>
<dbReference type="EMBL" id="CP155447">
    <property type="protein sequence ID" value="XBH05402.1"/>
    <property type="molecule type" value="Genomic_DNA"/>
</dbReference>
<dbReference type="GO" id="GO:0008270">
    <property type="term" value="F:zinc ion binding"/>
    <property type="evidence" value="ECO:0007669"/>
    <property type="project" value="InterPro"/>
</dbReference>
<dbReference type="GO" id="GO:0003676">
    <property type="term" value="F:nucleic acid binding"/>
    <property type="evidence" value="ECO:0007669"/>
    <property type="project" value="InterPro"/>
</dbReference>
<keyword evidence="2" id="KW-0540">Nuclease</keyword>
<dbReference type="AlphaFoldDB" id="A0AAU7CKE2"/>
<gene>
    <name evidence="2" type="primary">iscB</name>
    <name evidence="2" type="ORF">V5E97_05130</name>
</gene>
<evidence type="ECO:0000313" key="2">
    <source>
        <dbReference type="EMBL" id="XBH05402.1"/>
    </source>
</evidence>
<name>A0AAU7CKE2_9BACT</name>
<dbReference type="SMART" id="SM00507">
    <property type="entry name" value="HNHc"/>
    <property type="match status" value="1"/>
</dbReference>
<accession>A0AAU7CKE2</accession>
<keyword evidence="2" id="KW-0255">Endonuclease</keyword>
<organism evidence="2">
    <name type="scientific">Singulisphaera sp. Ch08</name>
    <dbReference type="NCBI Taxonomy" id="3120278"/>
    <lineage>
        <taxon>Bacteria</taxon>
        <taxon>Pseudomonadati</taxon>
        <taxon>Planctomycetota</taxon>
        <taxon>Planctomycetia</taxon>
        <taxon>Isosphaerales</taxon>
        <taxon>Isosphaeraceae</taxon>
        <taxon>Singulisphaera</taxon>
    </lineage>
</organism>
<dbReference type="GO" id="GO:0004519">
    <property type="term" value="F:endonuclease activity"/>
    <property type="evidence" value="ECO:0007669"/>
    <property type="project" value="UniProtKB-KW"/>
</dbReference>
<reference evidence="2" key="1">
    <citation type="submission" date="2024-05" db="EMBL/GenBank/DDBJ databases">
        <title>Planctomycetes of the genus Singulisphaera possess chitinolytic capabilities.</title>
        <authorList>
            <person name="Ivanova A."/>
        </authorList>
    </citation>
    <scope>NUCLEOTIDE SEQUENCE</scope>
    <source>
        <strain evidence="2">Ch08T</strain>
    </source>
</reference>
<dbReference type="InterPro" id="IPR002711">
    <property type="entry name" value="HNH"/>
</dbReference>
<dbReference type="NCBIfam" id="NF040563">
    <property type="entry name" value="guided_IscB"/>
    <property type="match status" value="1"/>
</dbReference>
<dbReference type="Pfam" id="PF01844">
    <property type="entry name" value="HNH"/>
    <property type="match status" value="1"/>
</dbReference>
<evidence type="ECO:0000259" key="1">
    <source>
        <dbReference type="SMART" id="SM00507"/>
    </source>
</evidence>
<dbReference type="CDD" id="cd00085">
    <property type="entry name" value="HNHc"/>
    <property type="match status" value="1"/>
</dbReference>
<sequence length="448" mass="49933">MGNHVFVLDAQREPLMPCHPARARELLRAQMAAVFRRFPFTIILKNRVGGDVQPVAVKIDPGSKTTGVAVVAETDQAKTVVVAAEIEHRGQKIKAALETRAANRRSRRARKTRYRQPRFQNRTRQKGWLPPSLESRISNVLTWVARISRLCPVTAISMELVRFDMQAMENPEISGVEYQQGTLAGYELREYLLEKWGRKCAYCGKEGVPLQIEHIHPKSKGGSDRVSNLTLACEPCNQRKGNNPIEVFLKAKPEVLAKINRQAKAPLQDAAAVNASRWELFGRLKATGFPIECGTGGHTKFNRVTQGYPKAHWIDAACVGKSGTQVRISETHPLRIKAYGHGTRQRCRTDKFGFPSRHVDGRKSHLGFQTGDIVRAVVPNGKYTGTHEGRVAIRFKGYFQIGIVAVHPKHVAKVHRSDGYSYGHGDFFADSHGSSPRLKPGVSSARRD</sequence>
<dbReference type="PANTHER" id="PTHR33877:SF2">
    <property type="entry name" value="OS07G0170200 PROTEIN"/>
    <property type="match status" value="1"/>
</dbReference>
<dbReference type="InterPro" id="IPR003615">
    <property type="entry name" value="HNH_nuc"/>
</dbReference>
<keyword evidence="2" id="KW-0378">Hydrolase</keyword>
<dbReference type="InterPro" id="IPR025938">
    <property type="entry name" value="RRXRR_dom"/>
</dbReference>
<proteinExistence type="predicted"/>
<protein>
    <submittedName>
        <fullName evidence="2">RNA-guided endonuclease IscB</fullName>
    </submittedName>
</protein>
<feature type="domain" description="HNH nuclease" evidence="1">
    <location>
        <begin position="187"/>
        <end position="238"/>
    </location>
</feature>
<dbReference type="InterPro" id="IPR047693">
    <property type="entry name" value="RNA-guided_IscB-like"/>
</dbReference>
<dbReference type="Gene3D" id="1.10.30.50">
    <property type="match status" value="1"/>
</dbReference>
<dbReference type="InterPro" id="IPR052892">
    <property type="entry name" value="NA-targeting_endonuclease"/>
</dbReference>
<dbReference type="Pfam" id="PF14239">
    <property type="entry name" value="RRXRR"/>
    <property type="match status" value="1"/>
</dbReference>